<organism evidence="7 8">
    <name type="scientific">Hondaea fermentalgiana</name>
    <dbReference type="NCBI Taxonomy" id="2315210"/>
    <lineage>
        <taxon>Eukaryota</taxon>
        <taxon>Sar</taxon>
        <taxon>Stramenopiles</taxon>
        <taxon>Bigyra</taxon>
        <taxon>Labyrinthulomycetes</taxon>
        <taxon>Thraustochytrida</taxon>
        <taxon>Thraustochytriidae</taxon>
        <taxon>Hondaea</taxon>
    </lineage>
</organism>
<dbReference type="PROSITE" id="PS50011">
    <property type="entry name" value="PROTEIN_KINASE_DOM"/>
    <property type="match status" value="1"/>
</dbReference>
<dbReference type="InParanoid" id="A0A2R5GEN6"/>
<dbReference type="GO" id="GO:0005524">
    <property type="term" value="F:ATP binding"/>
    <property type="evidence" value="ECO:0007669"/>
    <property type="project" value="UniProtKB-UniRule"/>
</dbReference>
<feature type="domain" description="Protein kinase" evidence="6">
    <location>
        <begin position="120"/>
        <end position="403"/>
    </location>
</feature>
<evidence type="ECO:0000313" key="7">
    <source>
        <dbReference type="EMBL" id="GBG29396.1"/>
    </source>
</evidence>
<feature type="region of interest" description="Disordered" evidence="5">
    <location>
        <begin position="1"/>
        <end position="68"/>
    </location>
</feature>
<dbReference type="SUPFAM" id="SSF56112">
    <property type="entry name" value="Protein kinase-like (PK-like)"/>
    <property type="match status" value="1"/>
</dbReference>
<accession>A0A2R5GEN6</accession>
<evidence type="ECO:0000259" key="6">
    <source>
        <dbReference type="PROSITE" id="PS50011"/>
    </source>
</evidence>
<name>A0A2R5GEN6_9STRA</name>
<dbReference type="AlphaFoldDB" id="A0A2R5GEN6"/>
<dbReference type="InterPro" id="IPR011009">
    <property type="entry name" value="Kinase-like_dom_sf"/>
</dbReference>
<dbReference type="PROSITE" id="PS00107">
    <property type="entry name" value="PROTEIN_KINASE_ATP"/>
    <property type="match status" value="1"/>
</dbReference>
<dbReference type="InterPro" id="IPR000719">
    <property type="entry name" value="Prot_kinase_dom"/>
</dbReference>
<keyword evidence="2 3" id="KW-0067">ATP-binding</keyword>
<dbReference type="Gene3D" id="1.10.510.10">
    <property type="entry name" value="Transferase(Phosphotransferase) domain 1"/>
    <property type="match status" value="1"/>
</dbReference>
<evidence type="ECO:0000256" key="5">
    <source>
        <dbReference type="SAM" id="MobiDB-lite"/>
    </source>
</evidence>
<sequence>MMRSVASAGARAARAASSVQSSAGRRPRPFSTARDAPQATAQSLRPRSPQANAHAQAQAASQAQRLHDQLAGRSMTKVIAREYSASPATAARAVSAPVDDLNDGYYLPQKYRRRDTRLRYEIGQELGNGHYATVFEALDTKTGQKVAVKVMDKRTAPREICQNELAILEELSASGRHHRITPIKDVYEDSRRLYFVLELMRGGDFFERISTSGRIPEREAAAVIRKLCFALNALHEHGILHRDVKLENLLLEGKLQEEKDEGEDEAFKLADLGFAKKIDESDAFKNPAGTLGYVAPEVLRDRLYSPACDVWSAGIVLYILLAGYPPFPHKPGVDVAALGVEEQLELELEAIEFGREPSRWREHLQKGVWRDIDPGAKSLVSRMLRLDPSKRYTTKQVLNDPWIVRNSKLRHIEYLNFE</sequence>
<dbReference type="SMART" id="SM00220">
    <property type="entry name" value="S_TKc"/>
    <property type="match status" value="1"/>
</dbReference>
<feature type="compositionally biased region" description="Low complexity" evidence="5">
    <location>
        <begin position="1"/>
        <end position="24"/>
    </location>
</feature>
<proteinExistence type="inferred from homology"/>
<dbReference type="GO" id="GO:0004674">
    <property type="term" value="F:protein serine/threonine kinase activity"/>
    <property type="evidence" value="ECO:0007669"/>
    <property type="project" value="UniProtKB-KW"/>
</dbReference>
<dbReference type="Pfam" id="PF00069">
    <property type="entry name" value="Pkinase"/>
    <property type="match status" value="1"/>
</dbReference>
<dbReference type="PROSITE" id="PS00108">
    <property type="entry name" value="PROTEIN_KINASE_ST"/>
    <property type="match status" value="1"/>
</dbReference>
<dbReference type="Proteomes" id="UP000241890">
    <property type="component" value="Unassembled WGS sequence"/>
</dbReference>
<gene>
    <name evidence="7" type="ORF">FCC1311_056172</name>
</gene>
<evidence type="ECO:0000256" key="3">
    <source>
        <dbReference type="PROSITE-ProRule" id="PRU10141"/>
    </source>
</evidence>
<protein>
    <submittedName>
        <fullName evidence="7">Protein kinase, putative</fullName>
    </submittedName>
</protein>
<keyword evidence="8" id="KW-1185">Reference proteome</keyword>
<comment type="similarity">
    <text evidence="4">Belongs to the protein kinase superfamily.</text>
</comment>
<feature type="compositionally biased region" description="Low complexity" evidence="5">
    <location>
        <begin position="50"/>
        <end position="64"/>
    </location>
</feature>
<reference evidence="7 8" key="1">
    <citation type="submission" date="2017-12" db="EMBL/GenBank/DDBJ databases">
        <title>Sequencing, de novo assembly and annotation of complete genome of a new Thraustochytrid species, strain FCC1311.</title>
        <authorList>
            <person name="Sedici K."/>
            <person name="Godart F."/>
            <person name="Aiese Cigliano R."/>
            <person name="Sanseverino W."/>
            <person name="Barakat M."/>
            <person name="Ortet P."/>
            <person name="Marechal E."/>
            <person name="Cagnac O."/>
            <person name="Amato A."/>
        </authorList>
    </citation>
    <scope>NUCLEOTIDE SEQUENCE [LARGE SCALE GENOMIC DNA]</scope>
</reference>
<keyword evidence="7" id="KW-0418">Kinase</keyword>
<evidence type="ECO:0000256" key="4">
    <source>
        <dbReference type="RuleBase" id="RU000304"/>
    </source>
</evidence>
<dbReference type="InterPro" id="IPR008271">
    <property type="entry name" value="Ser/Thr_kinase_AS"/>
</dbReference>
<comment type="caution">
    <text evidence="7">The sequence shown here is derived from an EMBL/GenBank/DDBJ whole genome shotgun (WGS) entry which is preliminary data.</text>
</comment>
<dbReference type="OrthoDB" id="193931at2759"/>
<feature type="binding site" evidence="3">
    <location>
        <position position="149"/>
    </location>
    <ligand>
        <name>ATP</name>
        <dbReference type="ChEBI" id="CHEBI:30616"/>
    </ligand>
</feature>
<evidence type="ECO:0000313" key="8">
    <source>
        <dbReference type="Proteomes" id="UP000241890"/>
    </source>
</evidence>
<evidence type="ECO:0000256" key="2">
    <source>
        <dbReference type="ARBA" id="ARBA00022840"/>
    </source>
</evidence>
<keyword evidence="7" id="KW-0808">Transferase</keyword>
<evidence type="ECO:0000256" key="1">
    <source>
        <dbReference type="ARBA" id="ARBA00022741"/>
    </source>
</evidence>
<dbReference type="PANTHER" id="PTHR24347">
    <property type="entry name" value="SERINE/THREONINE-PROTEIN KINASE"/>
    <property type="match status" value="1"/>
</dbReference>
<dbReference type="CDD" id="cd05117">
    <property type="entry name" value="STKc_CAMK"/>
    <property type="match status" value="1"/>
</dbReference>
<dbReference type="InterPro" id="IPR017441">
    <property type="entry name" value="Protein_kinase_ATP_BS"/>
</dbReference>
<keyword evidence="4" id="KW-0723">Serine/threonine-protein kinase</keyword>
<dbReference type="EMBL" id="BEYU01000057">
    <property type="protein sequence ID" value="GBG29396.1"/>
    <property type="molecule type" value="Genomic_DNA"/>
</dbReference>
<keyword evidence="1 3" id="KW-0547">Nucleotide-binding</keyword>